<protein>
    <submittedName>
        <fullName evidence="1">Uncharacterized protein</fullName>
    </submittedName>
</protein>
<proteinExistence type="predicted"/>
<keyword evidence="2" id="KW-1185">Reference proteome</keyword>
<dbReference type="AlphaFoldDB" id="A0AAQ4F7J3"/>
<dbReference type="Proteomes" id="UP001321473">
    <property type="component" value="Unassembled WGS sequence"/>
</dbReference>
<accession>A0AAQ4F7J3</accession>
<name>A0AAQ4F7J3_AMBAM</name>
<evidence type="ECO:0000313" key="2">
    <source>
        <dbReference type="Proteomes" id="UP001321473"/>
    </source>
</evidence>
<dbReference type="EMBL" id="JARKHS020006463">
    <property type="protein sequence ID" value="KAK8782608.1"/>
    <property type="molecule type" value="Genomic_DNA"/>
</dbReference>
<evidence type="ECO:0000313" key="1">
    <source>
        <dbReference type="EMBL" id="KAK8782608.1"/>
    </source>
</evidence>
<gene>
    <name evidence="1" type="ORF">V5799_016050</name>
</gene>
<dbReference type="PANTHER" id="PTHR33198">
    <property type="entry name" value="ANK_REP_REGION DOMAIN-CONTAINING PROTEIN-RELATED"/>
    <property type="match status" value="1"/>
</dbReference>
<dbReference type="PANTHER" id="PTHR33198:SF19">
    <property type="entry name" value="CCHC-TYPE DOMAIN-CONTAINING PROTEIN"/>
    <property type="match status" value="1"/>
</dbReference>
<organism evidence="1 2">
    <name type="scientific">Amblyomma americanum</name>
    <name type="common">Lone star tick</name>
    <dbReference type="NCBI Taxonomy" id="6943"/>
    <lineage>
        <taxon>Eukaryota</taxon>
        <taxon>Metazoa</taxon>
        <taxon>Ecdysozoa</taxon>
        <taxon>Arthropoda</taxon>
        <taxon>Chelicerata</taxon>
        <taxon>Arachnida</taxon>
        <taxon>Acari</taxon>
        <taxon>Parasitiformes</taxon>
        <taxon>Ixodida</taxon>
        <taxon>Ixodoidea</taxon>
        <taxon>Ixodidae</taxon>
        <taxon>Amblyomminae</taxon>
        <taxon>Amblyomma</taxon>
    </lineage>
</organism>
<comment type="caution">
    <text evidence="1">The sequence shown here is derived from an EMBL/GenBank/DDBJ whole genome shotgun (WGS) entry which is preliminary data.</text>
</comment>
<reference evidence="1 2" key="1">
    <citation type="journal article" date="2023" name="Arcadia Sci">
        <title>De novo assembly of a long-read Amblyomma americanum tick genome.</title>
        <authorList>
            <person name="Chou S."/>
            <person name="Poskanzer K.E."/>
            <person name="Rollins M."/>
            <person name="Thuy-Boun P.S."/>
        </authorList>
    </citation>
    <scope>NUCLEOTIDE SEQUENCE [LARGE SCALE GENOMIC DNA]</scope>
    <source>
        <strain evidence="1">F_SG_1</strain>
        <tissue evidence="1">Salivary glands</tissue>
    </source>
</reference>
<sequence>MRREHGPLSSEEKKRALLLTLCGPETFETVLALVAPKSRGQVPYDEIVQTLASHYHPRLSELYCRCKFQSGDQQPGEPIASYVAALRKLAAHCNFGVGASSAAEAAAESTTAAVSTALPLDILLRDRFVCGIRNELFQQRLFAERKLTFQKAFDFAERAESAALQQQSIKMKTENLEVRKTSRGKEGAKREQPTPRKARCYRCDGSHDPTFHLQGVRSDNCKGAGTDEGSCETAIVASAWDDCTAFLYAYDEKEGKCTPDLHYINASGTYEHLFDCVSTCNPGQGAPFCADPPFGACNETNIAQKEGMAYFYNITTQECQQYPLCEMELLNLEVNSHLALEYCERMCGGFNETNVYGTNTAEEGGS</sequence>